<dbReference type="GO" id="GO:0016747">
    <property type="term" value="F:acyltransferase activity, transferring groups other than amino-acyl groups"/>
    <property type="evidence" value="ECO:0007669"/>
    <property type="project" value="InterPro"/>
</dbReference>
<dbReference type="Proteomes" id="UP000287756">
    <property type="component" value="Chromosome"/>
</dbReference>
<dbReference type="OrthoDB" id="893030at2"/>
<dbReference type="AlphaFoldDB" id="A0A410MB76"/>
<name>A0A410MB76_9BACI</name>
<reference evidence="2 3" key="1">
    <citation type="submission" date="2018-01" db="EMBL/GenBank/DDBJ databases">
        <title>The whole genome sequencing and assembly of Halobacillus litoralis ERB031 strain.</title>
        <authorList>
            <person name="Lee S.-J."/>
            <person name="Park M.-K."/>
            <person name="Kim J.-Y."/>
            <person name="Lee Y.-J."/>
            <person name="Yi H."/>
            <person name="Bahn Y.-S."/>
            <person name="Kim J.F."/>
            <person name="Lee D.-W."/>
        </authorList>
    </citation>
    <scope>NUCLEOTIDE SEQUENCE [LARGE SCALE GENOMIC DNA]</scope>
    <source>
        <strain evidence="2 3">ERB 031</strain>
    </source>
</reference>
<accession>A0A410MB76</accession>
<dbReference type="InterPro" id="IPR051531">
    <property type="entry name" value="N-acetyltransferase"/>
</dbReference>
<dbReference type="Pfam" id="PF13302">
    <property type="entry name" value="Acetyltransf_3"/>
    <property type="match status" value="1"/>
</dbReference>
<evidence type="ECO:0000259" key="1">
    <source>
        <dbReference type="PROSITE" id="PS51186"/>
    </source>
</evidence>
<dbReference type="SUPFAM" id="SSF55729">
    <property type="entry name" value="Acyl-CoA N-acyltransferases (Nat)"/>
    <property type="match status" value="1"/>
</dbReference>
<dbReference type="PANTHER" id="PTHR43792">
    <property type="entry name" value="GNAT FAMILY, PUTATIVE (AFU_ORTHOLOGUE AFUA_3G00765)-RELATED-RELATED"/>
    <property type="match status" value="1"/>
</dbReference>
<protein>
    <recommendedName>
        <fullName evidence="1">N-acetyltransferase domain-containing protein</fullName>
    </recommendedName>
</protein>
<gene>
    <name evidence="2" type="ORF">HLI_07195</name>
</gene>
<dbReference type="KEGG" id="hli:HLI_07195"/>
<evidence type="ECO:0000313" key="3">
    <source>
        <dbReference type="Proteomes" id="UP000287756"/>
    </source>
</evidence>
<proteinExistence type="predicted"/>
<dbReference type="InterPro" id="IPR000182">
    <property type="entry name" value="GNAT_dom"/>
</dbReference>
<dbReference type="RefSeq" id="WP_128524240.1">
    <property type="nucleotide sequence ID" value="NZ_CANLVY010000002.1"/>
</dbReference>
<feature type="domain" description="N-acetyltransferase" evidence="1">
    <location>
        <begin position="3"/>
        <end position="160"/>
    </location>
</feature>
<dbReference type="Gene3D" id="3.40.630.30">
    <property type="match status" value="1"/>
</dbReference>
<sequence>MSVKIVNIQHHHLKTLHKWEMDEELQVKTGVDVPRTFEQFRHSYGAYFSGEKPNLLLKAIETEGRVIGKLELFRTQKRDFLGIVVAEERGSGIGTKALQLFLDEINRDFGVKDIFAEVYEDNFESLRFFQKNGFEWNGEQNEELFRGMPRTLLTLQKEIKRTPAFPH</sequence>
<evidence type="ECO:0000313" key="2">
    <source>
        <dbReference type="EMBL" id="QAS52022.1"/>
    </source>
</evidence>
<dbReference type="PROSITE" id="PS51186">
    <property type="entry name" value="GNAT"/>
    <property type="match status" value="1"/>
</dbReference>
<dbReference type="EMBL" id="CP026118">
    <property type="protein sequence ID" value="QAS52022.1"/>
    <property type="molecule type" value="Genomic_DNA"/>
</dbReference>
<organism evidence="2 3">
    <name type="scientific">Halobacillus litoralis</name>
    <dbReference type="NCBI Taxonomy" id="45668"/>
    <lineage>
        <taxon>Bacteria</taxon>
        <taxon>Bacillati</taxon>
        <taxon>Bacillota</taxon>
        <taxon>Bacilli</taxon>
        <taxon>Bacillales</taxon>
        <taxon>Bacillaceae</taxon>
        <taxon>Halobacillus</taxon>
    </lineage>
</organism>
<dbReference type="InterPro" id="IPR016181">
    <property type="entry name" value="Acyl_CoA_acyltransferase"/>
</dbReference>